<comment type="caution">
    <text evidence="12">The sequence shown here is derived from an EMBL/GenBank/DDBJ whole genome shotgun (WGS) entry which is preliminary data.</text>
</comment>
<dbReference type="SUPFAM" id="SSF74650">
    <property type="entry name" value="Galactose mutarotase-like"/>
    <property type="match status" value="1"/>
</dbReference>
<protein>
    <recommendedName>
        <fullName evidence="3 10">Alpha-mannosidase</fullName>
        <ecNumber evidence="10">3.2.1.-</ecNumber>
    </recommendedName>
</protein>
<dbReference type="InterPro" id="IPR015341">
    <property type="entry name" value="Glyco_hydro_38_cen"/>
</dbReference>
<comment type="similarity">
    <text evidence="2 10">Belongs to the glycosyl hydrolase 38 family.</text>
</comment>
<dbReference type="GO" id="GO:0030246">
    <property type="term" value="F:carbohydrate binding"/>
    <property type="evidence" value="ECO:0007669"/>
    <property type="project" value="InterPro"/>
</dbReference>
<dbReference type="Gene3D" id="2.70.98.30">
    <property type="entry name" value="Golgi alpha-mannosidase II, domain 4"/>
    <property type="match status" value="1"/>
</dbReference>
<evidence type="ECO:0000313" key="13">
    <source>
        <dbReference type="Proteomes" id="UP000318571"/>
    </source>
</evidence>
<proteinExistence type="inferred from homology"/>
<sequence length="1022" mass="116800">MMRYQVLFSGVLAIILGCQGYPQPEKAGSCGYESCNPIKPGLINVHLVPHSHDDVGWLKTVDQYFTGTNRANWEWENQKPGVQYVIDSVVKELTFAPEKKYIQVETAFFWRWWLEQDDQMKNMTRSLVENGQLEFVSGGWSMNDEGAAHYTAIIDQMSLGVRHLHDVLGDCARPRVAWQIDPFGHSKEQANIFALMGFDGYFFGRLDWRDKDKRLADKSMEMIWQAQSSTGEDSDIFTGINYNGYSPPATFCWDIYCDDEPMMDNPRLKDYNAPRRAQEFIQSVREQADHYRTKNVKIEMGMDFHYQSAISWYRNMDKLIKFVNNEDPEINVIYSTPSCYLKALHDEQLEWPIKKDDFFPYASDPHAYWTGYFSSRSSSKFQMRQANQILQAAKQMTSVAYNKDVANLSPLEDATELIAKSVAICQHHDAITGTEKQYVANDYHDRLSEGVDGFMRQSIAQNGFTYCPLRNVTQCPITETSSKFVINVYNPLARAQSRFVRVPVKSEEWVVTTETGEEIPCQTVPIPEPVLNMPGQKTKALFELVFKADNIPPLGGSFFQATEGVGKSSSRSSKRILKEKDILEFDNGLFTTVISQGKTQLKVEEELIYTFNEKYLWYTGHRGDNSNFDKRASGAYIFRPDGEQAEELALTGEPIAYEGELVIEIHTTYETWASHVRRIYQGEPRFDYENEWLVGPVPIEDQVGKEVIYRITVDEIENAGEFVTDSNGRQMMARKRNFRPTFDINMTEPVSQNYYPVNSRIGMSTKEGKHGLVILNDRSQAGGSIHENELELLLHRRLMDDDDFGVNETLSEEAFEVGLVVRGKNYLLFNHEDSNSNVRHRKLGLEIFGTPLMFFKDGDLNAADVAKQRELFPNLDVSLPQNIHLLTLEPFDLPLGPVSDGKTLLVRLEHIFDQEEDTELSQPQAVSLPELLASFGVIEAVEELTLGGNEPWAVAQARRLRWTAEDNTQQEQVPQRDHKDDSSAFTYELKPMSIRTFKVTLKGETSLETTTVFFQEPSRGIV</sequence>
<dbReference type="FunFam" id="3.20.110.10:FF:000001">
    <property type="entry name" value="Alpha-mannosidase"/>
    <property type="match status" value="1"/>
</dbReference>
<dbReference type="InterPro" id="IPR050843">
    <property type="entry name" value="Glycosyl_Hydrlase_38"/>
</dbReference>
<dbReference type="EMBL" id="VCGU01000002">
    <property type="protein sequence ID" value="TRY79620.1"/>
    <property type="molecule type" value="Genomic_DNA"/>
</dbReference>
<evidence type="ECO:0000256" key="8">
    <source>
        <dbReference type="ARBA" id="ARBA00023180"/>
    </source>
</evidence>
<dbReference type="PANTHER" id="PTHR11607">
    <property type="entry name" value="ALPHA-MANNOSIDASE"/>
    <property type="match status" value="1"/>
</dbReference>
<dbReference type="Pfam" id="PF07748">
    <property type="entry name" value="Glyco_hydro_38C"/>
    <property type="match status" value="1"/>
</dbReference>
<dbReference type="InterPro" id="IPR011330">
    <property type="entry name" value="Glyco_hydro/deAcase_b/a-brl"/>
</dbReference>
<comment type="cofactor">
    <cofactor evidence="10">
        <name>Zn(2+)</name>
        <dbReference type="ChEBI" id="CHEBI:29105"/>
    </cofactor>
    <text evidence="10">Binds 1 zinc ion per subunit.</text>
</comment>
<dbReference type="Pfam" id="PF01074">
    <property type="entry name" value="Glyco_hydro_38N"/>
    <property type="match status" value="1"/>
</dbReference>
<dbReference type="InterPro" id="IPR011682">
    <property type="entry name" value="Glyco_hydro_38_C"/>
</dbReference>
<evidence type="ECO:0000256" key="10">
    <source>
        <dbReference type="RuleBase" id="RU361199"/>
    </source>
</evidence>
<feature type="chain" id="PRO_5022271513" description="Alpha-mannosidase" evidence="10">
    <location>
        <begin position="21"/>
        <end position="1022"/>
    </location>
</feature>
<dbReference type="GO" id="GO:0004559">
    <property type="term" value="F:alpha-mannosidase activity"/>
    <property type="evidence" value="ECO:0007669"/>
    <property type="project" value="UniProtKB-EC"/>
</dbReference>
<keyword evidence="5 10" id="KW-0378">Hydrolase</keyword>
<comment type="catalytic activity">
    <reaction evidence="1">
        <text>Hydrolysis of terminal, non-reducing alpha-D-mannose residues in alpha-D-mannosides.</text>
        <dbReference type="EC" id="3.2.1.24"/>
    </reaction>
</comment>
<dbReference type="Gene3D" id="3.20.110.10">
    <property type="entry name" value="Glycoside hydrolase 38, N terminal domain"/>
    <property type="match status" value="1"/>
</dbReference>
<dbReference type="FunFam" id="1.20.1270.50:FF:000002">
    <property type="entry name" value="Alpha-mannosidase"/>
    <property type="match status" value="1"/>
</dbReference>
<dbReference type="GO" id="GO:0006013">
    <property type="term" value="P:mannose metabolic process"/>
    <property type="evidence" value="ECO:0007669"/>
    <property type="project" value="InterPro"/>
</dbReference>
<feature type="domain" description="Glycoside hydrolase family 38 central" evidence="11">
    <location>
        <begin position="367"/>
        <end position="447"/>
    </location>
</feature>
<accession>A0A553PPL8</accession>
<dbReference type="EC" id="3.2.1.-" evidence="10"/>
<reference evidence="12 13" key="1">
    <citation type="journal article" date="2018" name="Nat. Ecol. Evol.">
        <title>Genomic signatures of mitonuclear coevolution across populations of Tigriopus californicus.</title>
        <authorList>
            <person name="Barreto F.S."/>
            <person name="Watson E.T."/>
            <person name="Lima T.G."/>
            <person name="Willett C.S."/>
            <person name="Edmands S."/>
            <person name="Li W."/>
            <person name="Burton R.S."/>
        </authorList>
    </citation>
    <scope>NUCLEOTIDE SEQUENCE [LARGE SCALE GENOMIC DNA]</scope>
    <source>
        <strain evidence="12 13">San Diego</strain>
    </source>
</reference>
<dbReference type="InterPro" id="IPR000602">
    <property type="entry name" value="Glyco_hydro_38_N"/>
</dbReference>
<evidence type="ECO:0000256" key="5">
    <source>
        <dbReference type="ARBA" id="ARBA00022801"/>
    </source>
</evidence>
<organism evidence="12 13">
    <name type="scientific">Tigriopus californicus</name>
    <name type="common">Marine copepod</name>
    <dbReference type="NCBI Taxonomy" id="6832"/>
    <lineage>
        <taxon>Eukaryota</taxon>
        <taxon>Metazoa</taxon>
        <taxon>Ecdysozoa</taxon>
        <taxon>Arthropoda</taxon>
        <taxon>Crustacea</taxon>
        <taxon>Multicrustacea</taxon>
        <taxon>Hexanauplia</taxon>
        <taxon>Copepoda</taxon>
        <taxon>Harpacticoida</taxon>
        <taxon>Harpacticidae</taxon>
        <taxon>Tigriopus</taxon>
    </lineage>
</organism>
<dbReference type="OMA" id="FIWRPSK"/>
<evidence type="ECO:0000256" key="6">
    <source>
        <dbReference type="ARBA" id="ARBA00022833"/>
    </source>
</evidence>
<dbReference type="SUPFAM" id="SSF88688">
    <property type="entry name" value="Families 57/38 glycoside transferase middle domain"/>
    <property type="match status" value="1"/>
</dbReference>
<feature type="signal peptide" evidence="10">
    <location>
        <begin position="1"/>
        <end position="20"/>
    </location>
</feature>
<dbReference type="InterPro" id="IPR013780">
    <property type="entry name" value="Glyco_hydro_b"/>
</dbReference>
<dbReference type="InterPro" id="IPR037094">
    <property type="entry name" value="Glyco_hydro_38_cen_sf"/>
</dbReference>
<evidence type="ECO:0000256" key="2">
    <source>
        <dbReference type="ARBA" id="ARBA00009792"/>
    </source>
</evidence>
<dbReference type="InterPro" id="IPR027291">
    <property type="entry name" value="Glyco_hydro_38_N_sf"/>
</dbReference>
<dbReference type="CDD" id="cd10810">
    <property type="entry name" value="GH38N_AMII_LAM_like"/>
    <property type="match status" value="1"/>
</dbReference>
<dbReference type="FunFam" id="2.60.40.1180:FF:000018">
    <property type="entry name" value="Alpha-mannosidase"/>
    <property type="match status" value="1"/>
</dbReference>
<keyword evidence="9 10" id="KW-0326">Glycosidase</keyword>
<keyword evidence="4 10" id="KW-0479">Metal-binding</keyword>
<dbReference type="GO" id="GO:0046872">
    <property type="term" value="F:metal ion binding"/>
    <property type="evidence" value="ECO:0007669"/>
    <property type="project" value="UniProtKB-KW"/>
</dbReference>
<dbReference type="InterPro" id="IPR041147">
    <property type="entry name" value="GH38_C"/>
</dbReference>
<dbReference type="AlphaFoldDB" id="A0A553PPL8"/>
<evidence type="ECO:0000259" key="11">
    <source>
        <dbReference type="SMART" id="SM00872"/>
    </source>
</evidence>
<dbReference type="Pfam" id="PF17677">
    <property type="entry name" value="Glyco_hydro38C2"/>
    <property type="match status" value="1"/>
</dbReference>
<evidence type="ECO:0000256" key="9">
    <source>
        <dbReference type="ARBA" id="ARBA00023295"/>
    </source>
</evidence>
<evidence type="ECO:0000256" key="1">
    <source>
        <dbReference type="ARBA" id="ARBA00000365"/>
    </source>
</evidence>
<dbReference type="PANTHER" id="PTHR11607:SF3">
    <property type="entry name" value="LYSOSOMAL ALPHA-MANNOSIDASE"/>
    <property type="match status" value="1"/>
</dbReference>
<evidence type="ECO:0000256" key="3">
    <source>
        <dbReference type="ARBA" id="ARBA00012752"/>
    </source>
</evidence>
<dbReference type="PROSITE" id="PS51257">
    <property type="entry name" value="PROKAR_LIPOPROTEIN"/>
    <property type="match status" value="1"/>
</dbReference>
<dbReference type="Pfam" id="PF09261">
    <property type="entry name" value="Alpha-mann_mid"/>
    <property type="match status" value="1"/>
</dbReference>
<evidence type="ECO:0000256" key="7">
    <source>
        <dbReference type="ARBA" id="ARBA00023157"/>
    </source>
</evidence>
<dbReference type="Gene3D" id="2.60.40.1360">
    <property type="match status" value="1"/>
</dbReference>
<evidence type="ECO:0000256" key="4">
    <source>
        <dbReference type="ARBA" id="ARBA00022723"/>
    </source>
</evidence>
<name>A0A553PPL8_TIGCA</name>
<dbReference type="OrthoDB" id="2016903at2759"/>
<dbReference type="STRING" id="6832.A0A553PPL8"/>
<dbReference type="InterPro" id="IPR028995">
    <property type="entry name" value="Glyco_hydro_57/38_cen_sf"/>
</dbReference>
<keyword evidence="8" id="KW-0325">Glycoprotein</keyword>
<gene>
    <name evidence="12" type="ORF">TCAL_12196</name>
</gene>
<dbReference type="Proteomes" id="UP000318571">
    <property type="component" value="Chromosome 6"/>
</dbReference>
<keyword evidence="7" id="KW-1015">Disulfide bond</keyword>
<keyword evidence="10" id="KW-0732">Signal</keyword>
<dbReference type="SUPFAM" id="SSF88713">
    <property type="entry name" value="Glycoside hydrolase/deacetylase"/>
    <property type="match status" value="1"/>
</dbReference>
<evidence type="ECO:0000313" key="12">
    <source>
        <dbReference type="EMBL" id="TRY79620.1"/>
    </source>
</evidence>
<dbReference type="Gene3D" id="2.60.40.1180">
    <property type="entry name" value="Golgi alpha-mannosidase II"/>
    <property type="match status" value="1"/>
</dbReference>
<keyword evidence="6 10" id="KW-0862">Zinc</keyword>
<dbReference type="SMART" id="SM00872">
    <property type="entry name" value="Alpha-mann_mid"/>
    <property type="match status" value="1"/>
</dbReference>
<dbReference type="GO" id="GO:0005764">
    <property type="term" value="C:lysosome"/>
    <property type="evidence" value="ECO:0007669"/>
    <property type="project" value="TreeGrafter"/>
</dbReference>
<dbReference type="FunFam" id="1.20.1270.50:FF:000003">
    <property type="entry name" value="Alpha-mannosidase"/>
    <property type="match status" value="1"/>
</dbReference>
<dbReference type="InterPro" id="IPR011013">
    <property type="entry name" value="Gal_mutarotase_sf_dom"/>
</dbReference>
<keyword evidence="13" id="KW-1185">Reference proteome</keyword>
<dbReference type="Gene3D" id="1.20.1270.50">
    <property type="entry name" value="Glycoside hydrolase family 38, central domain"/>
    <property type="match status" value="2"/>
</dbReference>